<dbReference type="Proteomes" id="UP000294545">
    <property type="component" value="Unassembled WGS sequence"/>
</dbReference>
<accession>A0A4R1N719</accession>
<reference evidence="1 2" key="1">
    <citation type="submission" date="2019-03" db="EMBL/GenBank/DDBJ databases">
        <title>Genomic Encyclopedia of Type Strains, Phase IV (KMG-IV): sequencing the most valuable type-strain genomes for metagenomic binning, comparative biology and taxonomic classification.</title>
        <authorList>
            <person name="Goeker M."/>
        </authorList>
    </citation>
    <scope>NUCLEOTIDE SEQUENCE [LARGE SCALE GENOMIC DNA]</scope>
    <source>
        <strain evidence="1 2">DSM 24176</strain>
    </source>
</reference>
<proteinExistence type="predicted"/>
<evidence type="ECO:0000313" key="1">
    <source>
        <dbReference type="EMBL" id="TCK98443.1"/>
    </source>
</evidence>
<evidence type="ECO:0000313" key="2">
    <source>
        <dbReference type="Proteomes" id="UP000294545"/>
    </source>
</evidence>
<gene>
    <name evidence="1" type="ORF">EDC19_0864</name>
</gene>
<protein>
    <submittedName>
        <fullName evidence="1">Uncharacterized protein</fullName>
    </submittedName>
</protein>
<dbReference type="AlphaFoldDB" id="A0A4R1N719"/>
<sequence>MSRTARQENGSGYYHVILRGNNKSWITKKKINTLD</sequence>
<organism evidence="1 2">
    <name type="scientific">Natranaerovirga hydrolytica</name>
    <dbReference type="NCBI Taxonomy" id="680378"/>
    <lineage>
        <taxon>Bacteria</taxon>
        <taxon>Bacillati</taxon>
        <taxon>Bacillota</taxon>
        <taxon>Clostridia</taxon>
        <taxon>Lachnospirales</taxon>
        <taxon>Natranaerovirgaceae</taxon>
        <taxon>Natranaerovirga</taxon>
    </lineage>
</organism>
<name>A0A4R1N719_9FIRM</name>
<comment type="caution">
    <text evidence="1">The sequence shown here is derived from an EMBL/GenBank/DDBJ whole genome shotgun (WGS) entry which is preliminary data.</text>
</comment>
<keyword evidence="2" id="KW-1185">Reference proteome</keyword>
<dbReference type="EMBL" id="SMGQ01000011">
    <property type="protein sequence ID" value="TCK98443.1"/>
    <property type="molecule type" value="Genomic_DNA"/>
</dbReference>